<protein>
    <recommendedName>
        <fullName evidence="5">biotin--[biotin carboxyl-carrier protein] ligase</fullName>
        <ecNumber evidence="5">6.3.4.15</ecNumber>
    </recommendedName>
</protein>
<dbReference type="GO" id="GO:0004077">
    <property type="term" value="F:biotin--[biotin carboxyl-carrier protein] ligase activity"/>
    <property type="evidence" value="ECO:0007669"/>
    <property type="project" value="UniProtKB-EC"/>
</dbReference>
<evidence type="ECO:0000259" key="7">
    <source>
        <dbReference type="PROSITE" id="PS51733"/>
    </source>
</evidence>
<evidence type="ECO:0000313" key="9">
    <source>
        <dbReference type="Proteomes" id="UP000765160"/>
    </source>
</evidence>
<dbReference type="InterPro" id="IPR004143">
    <property type="entry name" value="BPL_LPL_catalytic"/>
</dbReference>
<dbReference type="PANTHER" id="PTHR12835:SF5">
    <property type="entry name" value="BIOTIN--PROTEIN LIGASE"/>
    <property type="match status" value="1"/>
</dbReference>
<gene>
    <name evidence="8" type="ORF">HB662_27910</name>
</gene>
<dbReference type="NCBIfam" id="TIGR00121">
    <property type="entry name" value="birA_ligase"/>
    <property type="match status" value="1"/>
</dbReference>
<dbReference type="InterPro" id="IPR008988">
    <property type="entry name" value="Transcriptional_repressor_C"/>
</dbReference>
<feature type="domain" description="BPL/LPL catalytic" evidence="7">
    <location>
        <begin position="1"/>
        <end position="179"/>
    </location>
</feature>
<organism evidence="8 9">
    <name type="scientific">Falsiroseomonas frigidaquae</name>
    <dbReference type="NCBI Taxonomy" id="487318"/>
    <lineage>
        <taxon>Bacteria</taxon>
        <taxon>Pseudomonadati</taxon>
        <taxon>Pseudomonadota</taxon>
        <taxon>Alphaproteobacteria</taxon>
        <taxon>Acetobacterales</taxon>
        <taxon>Roseomonadaceae</taxon>
        <taxon>Falsiroseomonas</taxon>
    </lineage>
</organism>
<reference evidence="8 9" key="1">
    <citation type="submission" date="2020-03" db="EMBL/GenBank/DDBJ databases">
        <title>Roseomonas selenitidurans sp. nov. isolated from soil.</title>
        <authorList>
            <person name="Liu H."/>
        </authorList>
    </citation>
    <scope>NUCLEOTIDE SEQUENCE [LARGE SCALE GENOMIC DNA]</scope>
    <source>
        <strain evidence="8 9">JCM 15073</strain>
    </source>
</reference>
<dbReference type="CDD" id="cd16442">
    <property type="entry name" value="BPL"/>
    <property type="match status" value="1"/>
</dbReference>
<proteinExistence type="predicted"/>
<comment type="caution">
    <text evidence="8">The sequence shown here is derived from an EMBL/GenBank/DDBJ whole genome shotgun (WGS) entry which is preliminary data.</text>
</comment>
<dbReference type="EC" id="6.3.4.15" evidence="5"/>
<keyword evidence="4" id="KW-0092">Biotin</keyword>
<dbReference type="PANTHER" id="PTHR12835">
    <property type="entry name" value="BIOTIN PROTEIN LIGASE"/>
    <property type="match status" value="1"/>
</dbReference>
<dbReference type="PROSITE" id="PS51733">
    <property type="entry name" value="BPL_LPL_CATALYTIC"/>
    <property type="match status" value="1"/>
</dbReference>
<dbReference type="InterPro" id="IPR003142">
    <property type="entry name" value="BPL_C"/>
</dbReference>
<dbReference type="EMBL" id="JAAVTX010000011">
    <property type="protein sequence ID" value="NKE48625.1"/>
    <property type="molecule type" value="Genomic_DNA"/>
</dbReference>
<keyword evidence="1 8" id="KW-0436">Ligase</keyword>
<dbReference type="InterPro" id="IPR004408">
    <property type="entry name" value="Biotin_CoA_COase_ligase"/>
</dbReference>
<evidence type="ECO:0000313" key="8">
    <source>
        <dbReference type="EMBL" id="NKE48625.1"/>
    </source>
</evidence>
<comment type="catalytic activity">
    <reaction evidence="6">
        <text>biotin + L-lysyl-[protein] + ATP = N(6)-biotinyl-L-lysyl-[protein] + AMP + diphosphate + H(+)</text>
        <dbReference type="Rhea" id="RHEA:11756"/>
        <dbReference type="Rhea" id="RHEA-COMP:9752"/>
        <dbReference type="Rhea" id="RHEA-COMP:10505"/>
        <dbReference type="ChEBI" id="CHEBI:15378"/>
        <dbReference type="ChEBI" id="CHEBI:29969"/>
        <dbReference type="ChEBI" id="CHEBI:30616"/>
        <dbReference type="ChEBI" id="CHEBI:33019"/>
        <dbReference type="ChEBI" id="CHEBI:57586"/>
        <dbReference type="ChEBI" id="CHEBI:83144"/>
        <dbReference type="ChEBI" id="CHEBI:456215"/>
        <dbReference type="EC" id="6.3.4.15"/>
    </reaction>
</comment>
<evidence type="ECO:0000256" key="3">
    <source>
        <dbReference type="ARBA" id="ARBA00022840"/>
    </source>
</evidence>
<evidence type="ECO:0000256" key="4">
    <source>
        <dbReference type="ARBA" id="ARBA00023267"/>
    </source>
</evidence>
<dbReference type="Pfam" id="PF03099">
    <property type="entry name" value="BPL_LplA_LipB"/>
    <property type="match status" value="1"/>
</dbReference>
<dbReference type="SUPFAM" id="SSF55681">
    <property type="entry name" value="Class II aaRS and biotin synthetases"/>
    <property type="match status" value="1"/>
</dbReference>
<keyword evidence="9" id="KW-1185">Reference proteome</keyword>
<dbReference type="Proteomes" id="UP000765160">
    <property type="component" value="Unassembled WGS sequence"/>
</dbReference>
<evidence type="ECO:0000256" key="2">
    <source>
        <dbReference type="ARBA" id="ARBA00022741"/>
    </source>
</evidence>
<evidence type="ECO:0000256" key="5">
    <source>
        <dbReference type="ARBA" id="ARBA00024227"/>
    </source>
</evidence>
<evidence type="ECO:0000256" key="6">
    <source>
        <dbReference type="ARBA" id="ARBA00047846"/>
    </source>
</evidence>
<accession>A0ABX1F8Q7</accession>
<name>A0ABX1F8Q7_9PROT</name>
<dbReference type="SUPFAM" id="SSF50037">
    <property type="entry name" value="C-terminal domain of transcriptional repressors"/>
    <property type="match status" value="1"/>
</dbReference>
<sequence length="248" mass="27118">MLVIEKDVTGSTNDDLKRLTSEAGGHLTVVWARRQTAGRGRHDRQWISEEGNVFWSILLRPQPTWPSVGELPFVNALAVKAAIDDALGANSGISFKWPNDLILQERKVGGSLIEAGAYSDRTPGWIVVGTGVNVRHHPEGAGMVYPPGALHSLGFPQASRDAIIERLNIRFCAFLDLWVQKGFAAIRLAYLQCAHRLGERVTVGLGHNKTFYEEGIYEGIDIDGALILKKSDGSISRLITGEVILKAP</sequence>
<dbReference type="InterPro" id="IPR045864">
    <property type="entry name" value="aa-tRNA-synth_II/BPL/LPL"/>
</dbReference>
<dbReference type="Gene3D" id="2.30.30.100">
    <property type="match status" value="1"/>
</dbReference>
<keyword evidence="3" id="KW-0067">ATP-binding</keyword>
<dbReference type="Pfam" id="PF02237">
    <property type="entry name" value="BPL_C"/>
    <property type="match status" value="1"/>
</dbReference>
<evidence type="ECO:0000256" key="1">
    <source>
        <dbReference type="ARBA" id="ARBA00022598"/>
    </source>
</evidence>
<dbReference type="Gene3D" id="3.30.930.10">
    <property type="entry name" value="Bira Bifunctional Protein, Domain 2"/>
    <property type="match status" value="1"/>
</dbReference>
<keyword evidence="2" id="KW-0547">Nucleotide-binding</keyword>
<dbReference type="RefSeq" id="WP_168055202.1">
    <property type="nucleotide sequence ID" value="NZ_JAATJR010000011.1"/>
</dbReference>